<evidence type="ECO:0000256" key="6">
    <source>
        <dbReference type="ARBA" id="ARBA00023136"/>
    </source>
</evidence>
<evidence type="ECO:0000256" key="1">
    <source>
        <dbReference type="ARBA" id="ARBA00004141"/>
    </source>
</evidence>
<dbReference type="GO" id="GO:0008076">
    <property type="term" value="C:voltage-gated potassium channel complex"/>
    <property type="evidence" value="ECO:0007669"/>
    <property type="project" value="InterPro"/>
</dbReference>
<keyword evidence="11" id="KW-1185">Reference proteome</keyword>
<reference evidence="11" key="1">
    <citation type="submission" date="2019-03" db="EMBL/GenBank/DDBJ databases">
        <title>Weissella sp. 26KH-42 Genome sequencing.</title>
        <authorList>
            <person name="Heo J."/>
            <person name="Kim S.-J."/>
            <person name="Kim J.-S."/>
            <person name="Hong S.-B."/>
            <person name="Kwon S.-W."/>
        </authorList>
    </citation>
    <scope>NUCLEOTIDE SEQUENCE [LARGE SCALE GENOMIC DNA]</scope>
    <source>
        <strain evidence="11">26KH-42</strain>
    </source>
</reference>
<evidence type="ECO:0000313" key="10">
    <source>
        <dbReference type="EMBL" id="QBO35117.1"/>
    </source>
</evidence>
<dbReference type="Gene3D" id="1.20.120.350">
    <property type="entry name" value="Voltage-gated potassium channels. Chain C"/>
    <property type="match status" value="1"/>
</dbReference>
<evidence type="ECO:0000259" key="9">
    <source>
        <dbReference type="Pfam" id="PF07885"/>
    </source>
</evidence>
<dbReference type="Proteomes" id="UP000292886">
    <property type="component" value="Chromosome"/>
</dbReference>
<feature type="domain" description="Potassium channel" evidence="9">
    <location>
        <begin position="146"/>
        <end position="218"/>
    </location>
</feature>
<name>A0A4P6YR63_9LACO</name>
<organism evidence="10 11">
    <name type="scientific">Periweissella cryptocerci</name>
    <dbReference type="NCBI Taxonomy" id="2506420"/>
    <lineage>
        <taxon>Bacteria</taxon>
        <taxon>Bacillati</taxon>
        <taxon>Bacillota</taxon>
        <taxon>Bacilli</taxon>
        <taxon>Lactobacillales</taxon>
        <taxon>Lactobacillaceae</taxon>
        <taxon>Periweissella</taxon>
    </lineage>
</organism>
<evidence type="ECO:0000313" key="11">
    <source>
        <dbReference type="Proteomes" id="UP000292886"/>
    </source>
</evidence>
<feature type="transmembrane region" description="Helical" evidence="8">
    <location>
        <begin position="133"/>
        <end position="157"/>
    </location>
</feature>
<dbReference type="KEGG" id="wei:EQG49_00925"/>
<dbReference type="EMBL" id="CP037940">
    <property type="protein sequence ID" value="QBO35117.1"/>
    <property type="molecule type" value="Genomic_DNA"/>
</dbReference>
<feature type="transmembrane region" description="Helical" evidence="8">
    <location>
        <begin position="194"/>
        <end position="213"/>
    </location>
</feature>
<evidence type="ECO:0000256" key="4">
    <source>
        <dbReference type="ARBA" id="ARBA00022989"/>
    </source>
</evidence>
<keyword evidence="7" id="KW-0407">Ion channel</keyword>
<evidence type="ECO:0000256" key="3">
    <source>
        <dbReference type="ARBA" id="ARBA00022692"/>
    </source>
</evidence>
<keyword evidence="3 8" id="KW-0812">Transmembrane</keyword>
<dbReference type="SUPFAM" id="SSF81324">
    <property type="entry name" value="Voltage-gated potassium channels"/>
    <property type="match status" value="1"/>
</dbReference>
<dbReference type="InterPro" id="IPR027359">
    <property type="entry name" value="Volt_channel_dom_sf"/>
</dbReference>
<dbReference type="Gene3D" id="1.10.287.70">
    <property type="match status" value="1"/>
</dbReference>
<dbReference type="Pfam" id="PF07885">
    <property type="entry name" value="Ion_trans_2"/>
    <property type="match status" value="1"/>
</dbReference>
<evidence type="ECO:0000256" key="7">
    <source>
        <dbReference type="ARBA" id="ARBA00023303"/>
    </source>
</evidence>
<gene>
    <name evidence="10" type="ORF">EQG49_00925</name>
</gene>
<feature type="transmembrane region" description="Helical" evidence="8">
    <location>
        <begin position="48"/>
        <end position="69"/>
    </location>
</feature>
<keyword evidence="5" id="KW-0406">Ion transport</keyword>
<feature type="transmembrane region" description="Helical" evidence="8">
    <location>
        <begin position="163"/>
        <end position="182"/>
    </location>
</feature>
<dbReference type="OrthoDB" id="9810759at2"/>
<dbReference type="GO" id="GO:0001508">
    <property type="term" value="P:action potential"/>
    <property type="evidence" value="ECO:0007669"/>
    <property type="project" value="TreeGrafter"/>
</dbReference>
<evidence type="ECO:0000256" key="2">
    <source>
        <dbReference type="ARBA" id="ARBA00022448"/>
    </source>
</evidence>
<keyword evidence="2" id="KW-0813">Transport</keyword>
<keyword evidence="4 8" id="KW-1133">Transmembrane helix</keyword>
<evidence type="ECO:0000256" key="5">
    <source>
        <dbReference type="ARBA" id="ARBA00023065"/>
    </source>
</evidence>
<dbReference type="InterPro" id="IPR013099">
    <property type="entry name" value="K_chnl_dom"/>
</dbReference>
<accession>A0A4P6YR63</accession>
<proteinExistence type="predicted"/>
<dbReference type="RefSeq" id="WP_133362197.1">
    <property type="nucleotide sequence ID" value="NZ_CP037940.1"/>
</dbReference>
<protein>
    <submittedName>
        <fullName evidence="10">Ion transporter</fullName>
    </submittedName>
</protein>
<dbReference type="GO" id="GO:0005249">
    <property type="term" value="F:voltage-gated potassium channel activity"/>
    <property type="evidence" value="ECO:0007669"/>
    <property type="project" value="InterPro"/>
</dbReference>
<dbReference type="PANTHER" id="PTHR11537">
    <property type="entry name" value="VOLTAGE-GATED POTASSIUM CHANNEL"/>
    <property type="match status" value="1"/>
</dbReference>
<feature type="transmembrane region" description="Helical" evidence="8">
    <location>
        <begin position="81"/>
        <end position="98"/>
    </location>
</feature>
<dbReference type="PANTHER" id="PTHR11537:SF254">
    <property type="entry name" value="POTASSIUM VOLTAGE-GATED CHANNEL PROTEIN SHAB"/>
    <property type="match status" value="1"/>
</dbReference>
<feature type="transmembrane region" description="Helical" evidence="8">
    <location>
        <begin position="21"/>
        <end position="42"/>
    </location>
</feature>
<comment type="subcellular location">
    <subcellularLocation>
        <location evidence="1">Membrane</location>
        <topology evidence="1">Multi-pass membrane protein</topology>
    </subcellularLocation>
</comment>
<evidence type="ECO:0000256" key="8">
    <source>
        <dbReference type="SAM" id="Phobius"/>
    </source>
</evidence>
<keyword evidence="6 8" id="KW-0472">Membrane</keyword>
<dbReference type="InterPro" id="IPR028325">
    <property type="entry name" value="VG_K_chnl"/>
</dbReference>
<dbReference type="AlphaFoldDB" id="A0A4P6YR63"/>
<sequence>MNNLRAILNGHHFLKAKRIVVAYHIMIATMAVVSILLVILDLTNTIDIVAMPYAVINDFILTVFTIDYVGRFIRAENRWKFFYTNIFDLLAIVPFSSIFSFFRVARLASVARVFLLFRVVGLSGKLTRNLHRFFYGTGLMYVLYIVIIMLLVASAIFSQAENVSFGNAMWWAIVTVTTVGYGDVTPHTMVGRGLAIVLMIMGIGLIGTLTSAITNVVSRTAGEKAELEFEESLALDEIKELHAEIRALTTTVNELKDLQTKQNKK</sequence>